<organism evidence="1 2">
    <name type="scientific">Rhizobium leguminosarum</name>
    <dbReference type="NCBI Taxonomy" id="384"/>
    <lineage>
        <taxon>Bacteria</taxon>
        <taxon>Pseudomonadati</taxon>
        <taxon>Pseudomonadota</taxon>
        <taxon>Alphaproteobacteria</taxon>
        <taxon>Hyphomicrobiales</taxon>
        <taxon>Rhizobiaceae</taxon>
        <taxon>Rhizobium/Agrobacterium group</taxon>
        <taxon>Rhizobium</taxon>
    </lineage>
</organism>
<dbReference type="AlphaFoldDB" id="A0AAJ1EC80"/>
<protein>
    <submittedName>
        <fullName evidence="1">Uncharacterized protein</fullName>
    </submittedName>
</protein>
<dbReference type="EMBL" id="JAAXEP010000002">
    <property type="protein sequence ID" value="MBY5627262.1"/>
    <property type="molecule type" value="Genomic_DNA"/>
</dbReference>
<dbReference type="Proteomes" id="UP000825699">
    <property type="component" value="Unassembled WGS sequence"/>
</dbReference>
<name>A0AAJ1EC80_RHILE</name>
<comment type="caution">
    <text evidence="1">The sequence shown here is derived from an EMBL/GenBank/DDBJ whole genome shotgun (WGS) entry which is preliminary data.</text>
</comment>
<gene>
    <name evidence="1" type="ORF">HFO42_03775</name>
</gene>
<evidence type="ECO:0000313" key="2">
    <source>
        <dbReference type="Proteomes" id="UP000825699"/>
    </source>
</evidence>
<reference evidence="1" key="1">
    <citation type="submission" date="2020-04" db="EMBL/GenBank/DDBJ databases">
        <title>Global-level population genomics supports evidence of horizontal gene transfer on evolution of Rhizobia in Lentils.</title>
        <authorList>
            <person name="Gai Y."/>
            <person name="Cook D."/>
            <person name="Riely B."/>
        </authorList>
    </citation>
    <scope>NUCLEOTIDE SEQUENCE</scope>
    <source>
        <strain evidence="1">Derici101B</strain>
    </source>
</reference>
<accession>A0AAJ1EC80</accession>
<evidence type="ECO:0000313" key="1">
    <source>
        <dbReference type="EMBL" id="MBY5627262.1"/>
    </source>
</evidence>
<sequence length="56" mass="6034">MGSSAAPPMAPSASASTARWRLPWRPDYAKGGTKLTRVVGESPFDAENAVLRAWFL</sequence>
<proteinExistence type="predicted"/>
<dbReference type="RefSeq" id="WP_222259151.1">
    <property type="nucleotide sequence ID" value="NZ_JAAXEB010000001.1"/>
</dbReference>